<feature type="non-terminal residue" evidence="2">
    <location>
        <position position="1"/>
    </location>
</feature>
<dbReference type="GeneID" id="37062885"/>
<keyword evidence="1" id="KW-0812">Transmembrane</keyword>
<evidence type="ECO:0000313" key="3">
    <source>
        <dbReference type="Proteomes" id="UP000247233"/>
    </source>
</evidence>
<sequence>PTSLHRCFLVWTLVWLITAFVYYGTSGPSIYLLPRTYLPTLYPPSSSIQTHTIHSSHSPTYSVCLQALTTRQPVALFDRIGRSLQLELRGWS</sequence>
<name>A0A317URW1_9EURO</name>
<reference evidence="2 3" key="1">
    <citation type="submission" date="2016-12" db="EMBL/GenBank/DDBJ databases">
        <title>The genomes of Aspergillus section Nigri reveals drivers in fungal speciation.</title>
        <authorList>
            <consortium name="DOE Joint Genome Institute"/>
            <person name="Vesth T.C."/>
            <person name="Nybo J."/>
            <person name="Theobald S."/>
            <person name="Brandl J."/>
            <person name="Frisvad J.C."/>
            <person name="Nielsen K.F."/>
            <person name="Lyhne E.K."/>
            <person name="Kogle M.E."/>
            <person name="Kuo A."/>
            <person name="Riley R."/>
            <person name="Clum A."/>
            <person name="Nolan M."/>
            <person name="Lipzen A."/>
            <person name="Salamov A."/>
            <person name="Henrissat B."/>
            <person name="Wiebenga A."/>
            <person name="De Vries R.P."/>
            <person name="Grigoriev I.V."/>
            <person name="Mortensen U.H."/>
            <person name="Andersen M.R."/>
            <person name="Baker S.E."/>
        </authorList>
    </citation>
    <scope>NUCLEOTIDE SEQUENCE [LARGE SCALE GENOMIC DNA]</scope>
    <source>
        <strain evidence="2 3">CBS 117.55</strain>
    </source>
</reference>
<keyword evidence="1" id="KW-1133">Transmembrane helix</keyword>
<accession>A0A317URW1</accession>
<proteinExistence type="predicted"/>
<organism evidence="2 3">
    <name type="scientific">Aspergillus heteromorphus CBS 117.55</name>
    <dbReference type="NCBI Taxonomy" id="1448321"/>
    <lineage>
        <taxon>Eukaryota</taxon>
        <taxon>Fungi</taxon>
        <taxon>Dikarya</taxon>
        <taxon>Ascomycota</taxon>
        <taxon>Pezizomycotina</taxon>
        <taxon>Eurotiomycetes</taxon>
        <taxon>Eurotiomycetidae</taxon>
        <taxon>Eurotiales</taxon>
        <taxon>Aspergillaceae</taxon>
        <taxon>Aspergillus</taxon>
        <taxon>Aspergillus subgen. Circumdati</taxon>
    </lineage>
</organism>
<evidence type="ECO:0000313" key="2">
    <source>
        <dbReference type="EMBL" id="PWY64079.1"/>
    </source>
</evidence>
<evidence type="ECO:0000256" key="1">
    <source>
        <dbReference type="SAM" id="Phobius"/>
    </source>
</evidence>
<keyword evidence="3" id="KW-1185">Reference proteome</keyword>
<dbReference type="EMBL" id="MSFL01000069">
    <property type="protein sequence ID" value="PWY64079.1"/>
    <property type="molecule type" value="Genomic_DNA"/>
</dbReference>
<keyword evidence="1" id="KW-0472">Membrane</keyword>
<feature type="transmembrane region" description="Helical" evidence="1">
    <location>
        <begin position="7"/>
        <end position="25"/>
    </location>
</feature>
<dbReference type="Proteomes" id="UP000247233">
    <property type="component" value="Unassembled WGS sequence"/>
</dbReference>
<protein>
    <submittedName>
        <fullName evidence="2">Uncharacterized protein</fullName>
    </submittedName>
</protein>
<comment type="caution">
    <text evidence="2">The sequence shown here is derived from an EMBL/GenBank/DDBJ whole genome shotgun (WGS) entry which is preliminary data.</text>
</comment>
<dbReference type="VEuPathDB" id="FungiDB:BO70DRAFT_325594"/>
<gene>
    <name evidence="2" type="ORF">BO70DRAFT_325594</name>
</gene>
<dbReference type="AlphaFoldDB" id="A0A317URW1"/>
<dbReference type="RefSeq" id="XP_025394210.1">
    <property type="nucleotide sequence ID" value="XM_025540648.1"/>
</dbReference>